<dbReference type="Proteomes" id="UP000821853">
    <property type="component" value="Chromosome 1"/>
</dbReference>
<sequence length="152" mass="17125">MCASSSVHVRGENASFDCDSRNLWFSSATLLFCSDRVTNALRNRRARPLSEQDDATEERFLPEQKRPFCNAFTGCGGKRSQYSTRNLMSRLRQKILADAAHSQRRFFNQLTDDADSRSASSQDDVSAQRGYGPFTLSMVASQQRPRTESLSV</sequence>
<protein>
    <recommendedName>
        <fullName evidence="4">Cardioactive peptide</fullName>
    </recommendedName>
</protein>
<accession>A0A9J6FJY5</accession>
<evidence type="ECO:0000313" key="3">
    <source>
        <dbReference type="Proteomes" id="UP000821853"/>
    </source>
</evidence>
<comment type="caution">
    <text evidence="2">The sequence shown here is derived from an EMBL/GenBank/DDBJ whole genome shotgun (WGS) entry which is preliminary data.</text>
</comment>
<evidence type="ECO:0000256" key="1">
    <source>
        <dbReference type="SAM" id="MobiDB-lite"/>
    </source>
</evidence>
<dbReference type="VEuPathDB" id="VectorBase:HLOH_054368"/>
<dbReference type="InterPro" id="IPR024276">
    <property type="entry name" value="CCAP"/>
</dbReference>
<gene>
    <name evidence="2" type="ORF">HPB48_001222</name>
</gene>
<feature type="compositionally biased region" description="Low complexity" evidence="1">
    <location>
        <begin position="117"/>
        <end position="129"/>
    </location>
</feature>
<dbReference type="EMBL" id="JABSTR010000001">
    <property type="protein sequence ID" value="KAH9362681.1"/>
    <property type="molecule type" value="Genomic_DNA"/>
</dbReference>
<dbReference type="Pfam" id="PF11105">
    <property type="entry name" value="CCAP"/>
    <property type="match status" value="1"/>
</dbReference>
<dbReference type="AlphaFoldDB" id="A0A9J6FJY5"/>
<dbReference type="OrthoDB" id="6134464at2759"/>
<feature type="region of interest" description="Disordered" evidence="1">
    <location>
        <begin position="111"/>
        <end position="130"/>
    </location>
</feature>
<evidence type="ECO:0008006" key="4">
    <source>
        <dbReference type="Google" id="ProtNLM"/>
    </source>
</evidence>
<proteinExistence type="predicted"/>
<keyword evidence="3" id="KW-1185">Reference proteome</keyword>
<reference evidence="2 3" key="1">
    <citation type="journal article" date="2020" name="Cell">
        <title>Large-Scale Comparative Analyses of Tick Genomes Elucidate Their Genetic Diversity and Vector Capacities.</title>
        <authorList>
            <consortium name="Tick Genome and Microbiome Consortium (TIGMIC)"/>
            <person name="Jia N."/>
            <person name="Wang J."/>
            <person name="Shi W."/>
            <person name="Du L."/>
            <person name="Sun Y."/>
            <person name="Zhan W."/>
            <person name="Jiang J.F."/>
            <person name="Wang Q."/>
            <person name="Zhang B."/>
            <person name="Ji P."/>
            <person name="Bell-Sakyi L."/>
            <person name="Cui X.M."/>
            <person name="Yuan T.T."/>
            <person name="Jiang B.G."/>
            <person name="Yang W.F."/>
            <person name="Lam T.T."/>
            <person name="Chang Q.C."/>
            <person name="Ding S.J."/>
            <person name="Wang X.J."/>
            <person name="Zhu J.G."/>
            <person name="Ruan X.D."/>
            <person name="Zhao L."/>
            <person name="Wei J.T."/>
            <person name="Ye R.Z."/>
            <person name="Que T.C."/>
            <person name="Du C.H."/>
            <person name="Zhou Y.H."/>
            <person name="Cheng J.X."/>
            <person name="Dai P.F."/>
            <person name="Guo W.B."/>
            <person name="Han X.H."/>
            <person name="Huang E.J."/>
            <person name="Li L.F."/>
            <person name="Wei W."/>
            <person name="Gao Y.C."/>
            <person name="Liu J.Z."/>
            <person name="Shao H.Z."/>
            <person name="Wang X."/>
            <person name="Wang C.C."/>
            <person name="Yang T.C."/>
            <person name="Huo Q.B."/>
            <person name="Li W."/>
            <person name="Chen H.Y."/>
            <person name="Chen S.E."/>
            <person name="Zhou L.G."/>
            <person name="Ni X.B."/>
            <person name="Tian J.H."/>
            <person name="Sheng Y."/>
            <person name="Liu T."/>
            <person name="Pan Y.S."/>
            <person name="Xia L.Y."/>
            <person name="Li J."/>
            <person name="Zhao F."/>
            <person name="Cao W.C."/>
        </authorList>
    </citation>
    <scope>NUCLEOTIDE SEQUENCE [LARGE SCALE GENOMIC DNA]</scope>
    <source>
        <strain evidence="2">HaeL-2018</strain>
    </source>
</reference>
<organism evidence="2 3">
    <name type="scientific">Haemaphysalis longicornis</name>
    <name type="common">Bush tick</name>
    <dbReference type="NCBI Taxonomy" id="44386"/>
    <lineage>
        <taxon>Eukaryota</taxon>
        <taxon>Metazoa</taxon>
        <taxon>Ecdysozoa</taxon>
        <taxon>Arthropoda</taxon>
        <taxon>Chelicerata</taxon>
        <taxon>Arachnida</taxon>
        <taxon>Acari</taxon>
        <taxon>Parasitiformes</taxon>
        <taxon>Ixodida</taxon>
        <taxon>Ixodoidea</taxon>
        <taxon>Ixodidae</taxon>
        <taxon>Haemaphysalinae</taxon>
        <taxon>Haemaphysalis</taxon>
    </lineage>
</organism>
<evidence type="ECO:0000313" key="2">
    <source>
        <dbReference type="EMBL" id="KAH9362681.1"/>
    </source>
</evidence>
<name>A0A9J6FJY5_HAELO</name>